<reference evidence="5 6" key="1">
    <citation type="submission" date="2020-08" db="EMBL/GenBank/DDBJ databases">
        <title>Plant Genome Project.</title>
        <authorList>
            <person name="Zhang R.-G."/>
        </authorList>
    </citation>
    <scope>NUCLEOTIDE SEQUENCE [LARGE SCALE GENOMIC DNA]</scope>
    <source>
        <tissue evidence="5">Rhizome</tissue>
    </source>
</reference>
<accession>A0A8J5KRG1</accession>
<keyword evidence="1" id="KW-0862">Zinc</keyword>
<organism evidence="5 6">
    <name type="scientific">Zingiber officinale</name>
    <name type="common">Ginger</name>
    <name type="synonym">Amomum zingiber</name>
    <dbReference type="NCBI Taxonomy" id="94328"/>
    <lineage>
        <taxon>Eukaryota</taxon>
        <taxon>Viridiplantae</taxon>
        <taxon>Streptophyta</taxon>
        <taxon>Embryophyta</taxon>
        <taxon>Tracheophyta</taxon>
        <taxon>Spermatophyta</taxon>
        <taxon>Magnoliopsida</taxon>
        <taxon>Liliopsida</taxon>
        <taxon>Zingiberales</taxon>
        <taxon>Zingiberaceae</taxon>
        <taxon>Zingiber</taxon>
    </lineage>
</organism>
<evidence type="ECO:0000256" key="2">
    <source>
        <dbReference type="SAM" id="MobiDB-lite"/>
    </source>
</evidence>
<dbReference type="Gene3D" id="2.60.120.680">
    <property type="entry name" value="GOLD domain"/>
    <property type="match status" value="1"/>
</dbReference>
<proteinExistence type="predicted"/>
<dbReference type="Pfam" id="PF14223">
    <property type="entry name" value="Retrotran_gag_2"/>
    <property type="match status" value="1"/>
</dbReference>
<dbReference type="InterPro" id="IPR012337">
    <property type="entry name" value="RNaseH-like_sf"/>
</dbReference>
<feature type="domain" description="GOLD" evidence="4">
    <location>
        <begin position="332"/>
        <end position="433"/>
    </location>
</feature>
<gene>
    <name evidence="5" type="ORF">ZIOFF_054875</name>
</gene>
<keyword evidence="1" id="KW-0863">Zinc-finger</keyword>
<dbReference type="InterPro" id="IPR009038">
    <property type="entry name" value="GOLD_dom"/>
</dbReference>
<keyword evidence="1" id="KW-0479">Metal-binding</keyword>
<dbReference type="Pfam" id="PF00098">
    <property type="entry name" value="zf-CCHC"/>
    <property type="match status" value="1"/>
</dbReference>
<dbReference type="SUPFAM" id="SSF53098">
    <property type="entry name" value="Ribonuclease H-like"/>
    <property type="match status" value="1"/>
</dbReference>
<dbReference type="InterPro" id="IPR057670">
    <property type="entry name" value="SH3_retrovirus"/>
</dbReference>
<dbReference type="GO" id="GO:0008270">
    <property type="term" value="F:zinc ion binding"/>
    <property type="evidence" value="ECO:0007669"/>
    <property type="project" value="UniProtKB-KW"/>
</dbReference>
<name>A0A8J5KRG1_ZINOF</name>
<feature type="compositionally biased region" description="Basic and acidic residues" evidence="2">
    <location>
        <begin position="757"/>
        <end position="770"/>
    </location>
</feature>
<dbReference type="InterPro" id="IPR025724">
    <property type="entry name" value="GAG-pre-integrase_dom"/>
</dbReference>
<protein>
    <recommendedName>
        <fullName evidence="7">Gag-pol polyprotein</fullName>
    </recommendedName>
</protein>
<comment type="caution">
    <text evidence="5">The sequence shown here is derived from an EMBL/GenBank/DDBJ whole genome shotgun (WGS) entry which is preliminary data.</text>
</comment>
<evidence type="ECO:0000259" key="4">
    <source>
        <dbReference type="PROSITE" id="PS50866"/>
    </source>
</evidence>
<dbReference type="GO" id="GO:0003676">
    <property type="term" value="F:nucleic acid binding"/>
    <property type="evidence" value="ECO:0007669"/>
    <property type="project" value="InterPro"/>
</dbReference>
<dbReference type="SMART" id="SM00343">
    <property type="entry name" value="ZnF_C2HC"/>
    <property type="match status" value="1"/>
</dbReference>
<evidence type="ECO:0000313" key="6">
    <source>
        <dbReference type="Proteomes" id="UP000734854"/>
    </source>
</evidence>
<keyword evidence="6" id="KW-1185">Reference proteome</keyword>
<dbReference type="InterPro" id="IPR054722">
    <property type="entry name" value="PolX-like_BBD"/>
</dbReference>
<dbReference type="Gene3D" id="3.30.420.10">
    <property type="entry name" value="Ribonuclease H-like superfamily/Ribonuclease H"/>
    <property type="match status" value="1"/>
</dbReference>
<feature type="region of interest" description="Disordered" evidence="2">
    <location>
        <begin position="1145"/>
        <end position="1169"/>
    </location>
</feature>
<dbReference type="Proteomes" id="UP000734854">
    <property type="component" value="Unassembled WGS sequence"/>
</dbReference>
<evidence type="ECO:0000259" key="3">
    <source>
        <dbReference type="PROSITE" id="PS50158"/>
    </source>
</evidence>
<dbReference type="Gene3D" id="4.10.60.10">
    <property type="entry name" value="Zinc finger, CCHC-type"/>
    <property type="match status" value="1"/>
</dbReference>
<feature type="region of interest" description="Disordered" evidence="2">
    <location>
        <begin position="749"/>
        <end position="788"/>
    </location>
</feature>
<dbReference type="InterPro" id="IPR036598">
    <property type="entry name" value="GOLD_dom_sf"/>
</dbReference>
<dbReference type="PROSITE" id="PS50158">
    <property type="entry name" value="ZF_CCHC"/>
    <property type="match status" value="1"/>
</dbReference>
<dbReference type="SUPFAM" id="SSF57756">
    <property type="entry name" value="Retrovirus zinc finger-like domains"/>
    <property type="match status" value="1"/>
</dbReference>
<dbReference type="PROSITE" id="PS50866">
    <property type="entry name" value="GOLD"/>
    <property type="match status" value="1"/>
</dbReference>
<dbReference type="PANTHER" id="PTHR47532">
    <property type="entry name" value="RETINAL-BINDING PROTEIN"/>
    <property type="match status" value="1"/>
</dbReference>
<dbReference type="InterPro" id="IPR036397">
    <property type="entry name" value="RNaseH_sf"/>
</dbReference>
<feature type="domain" description="CCHC-type" evidence="3">
    <location>
        <begin position="796"/>
        <end position="810"/>
    </location>
</feature>
<sequence>MASSTQGLVPITRAYLAHYYDKYLLPPLPEDVARLTAELRKLSDGLASEFPLTEAEELLVQEVDSQPAHKVDQNLWKNRENLEEILFLLDQAHWPRMFQEKANREDVAIIATLGELETKLRNTLKILEVFQQKNADHVFNIVMTYMPQDFRGTLIRQQKERSERNRQAEVDALVNSGGTIHDRYTLLWQQQMDRRNQLAQLGSATGVYKTLVKYLVGVPQVLLDFIRQINDDQGPMEEQRSRYGPSLYKLTTMVLTIRLFLLLSWGHFEEKKIAKDELSLLQQTIHLYTSEFEKFIAFIGVNLANPGLNEVFSNSPFFIKAEDAGALESRNNDDYKEIIVPAGKTHEVTLAVESVNSYIAWDFSLIQGSLSMDIGFRIEYVSPSGGTTLILPYRRYESDQGNFSTILTGSYKLIWDNSYSTFFKKFSELFVCLNNLDRACGTRWMPYPLFPIHHNTFNPDRILIGSYSSNHLQLNCMLQTDTVLVMKMYIWIMEACGIDALIGVRWIQVEAAAIEGSSGGTPLGIRFQKPDILLLGHLATIHWIQVQFVFSTIGIRAERSGIVLGGVILNREEEVVGGSEVMQPAEDANGILRKWRIKAGKAMFALKITIEEEMLEHIRDAKTPKEVWDTFATLFSKKNDARLQLLENELLAIGQRDKTIAQYFHKVKSICREISELDPEAPIGETRIKRIIIHGLKPEYRGFVAAIQGWPTQPSLLEFENLLAGQEAMAKQMGEVSLKGEEEALYTNKSKGSFKRHAGDESKKDGDKVKNYQGNEGHHPRRAPQNHANNRKFIGKCYNCGKVGHMAKDCWAKKKFVQSNTATSNPKENSEDDWDVEALFAAEENKVAFTTMSDKINYKNDWIVDSGCSNHMTGDKEKLQNLSKYKGARMVVTANNSRLPIAHIGKTIITPRYNSNQVSLQDVYHIPGMKKNLLSVSQLTSSGHYVLFGPEDVKVYQNLKISETPIMEGQRLESVYVMSAESAYIDKTRKSEISDIWHMRLGHVNYSKLNMMMKKLVLKGLPQLDIRTDTVCAGCQYGKAHQLPYQESKFKAKEPLELVHSDVFGPVKQPSIGGMRYMVTFIDDFSSQRKGWKCCDPTSGRCYTSRNVVFDEASSWWNPVKEVLSDSKDLEDKLQQKMGEHIVQLQPSSDESGDPNDNDIEQGVTQSPW</sequence>
<dbReference type="SUPFAM" id="SSF101576">
    <property type="entry name" value="Supernatant protein factor (SPF), C-terminal domain"/>
    <property type="match status" value="1"/>
</dbReference>
<dbReference type="Pfam" id="PF25597">
    <property type="entry name" value="SH3_retrovirus"/>
    <property type="match status" value="1"/>
</dbReference>
<feature type="compositionally biased region" description="Basic residues" evidence="2">
    <location>
        <begin position="779"/>
        <end position="788"/>
    </location>
</feature>
<evidence type="ECO:0000256" key="1">
    <source>
        <dbReference type="PROSITE-ProRule" id="PRU00047"/>
    </source>
</evidence>
<feature type="compositionally biased region" description="Acidic residues" evidence="2">
    <location>
        <begin position="1151"/>
        <end position="1160"/>
    </location>
</feature>
<dbReference type="InterPro" id="IPR036875">
    <property type="entry name" value="Znf_CCHC_sf"/>
</dbReference>
<dbReference type="Pfam" id="PF13976">
    <property type="entry name" value="gag_pre-integrs"/>
    <property type="match status" value="1"/>
</dbReference>
<dbReference type="PANTHER" id="PTHR47532:SF1">
    <property type="entry name" value="RETINAL-BINDING PROTEIN"/>
    <property type="match status" value="1"/>
</dbReference>
<dbReference type="InterPro" id="IPR001878">
    <property type="entry name" value="Znf_CCHC"/>
</dbReference>
<evidence type="ECO:0008006" key="7">
    <source>
        <dbReference type="Google" id="ProtNLM"/>
    </source>
</evidence>
<dbReference type="Pfam" id="PF22936">
    <property type="entry name" value="Pol_BBD"/>
    <property type="match status" value="1"/>
</dbReference>
<dbReference type="AlphaFoldDB" id="A0A8J5KRG1"/>
<dbReference type="EMBL" id="JACMSC010000015">
    <property type="protein sequence ID" value="KAG6486305.1"/>
    <property type="molecule type" value="Genomic_DNA"/>
</dbReference>
<evidence type="ECO:0000313" key="5">
    <source>
        <dbReference type="EMBL" id="KAG6486305.1"/>
    </source>
</evidence>